<dbReference type="InterPro" id="IPR013655">
    <property type="entry name" value="PAS_fold_3"/>
</dbReference>
<keyword evidence="10" id="KW-1185">Reference proteome</keyword>
<dbReference type="InterPro" id="IPR000700">
    <property type="entry name" value="PAS-assoc_C"/>
</dbReference>
<dbReference type="Proteomes" id="UP000447545">
    <property type="component" value="Unassembled WGS sequence"/>
</dbReference>
<dbReference type="NCBIfam" id="TIGR00229">
    <property type="entry name" value="sensory_box"/>
    <property type="match status" value="1"/>
</dbReference>
<keyword evidence="4" id="KW-0808">Transferase</keyword>
<dbReference type="SMART" id="SM00387">
    <property type="entry name" value="HATPase_c"/>
    <property type="match status" value="1"/>
</dbReference>
<sequence length="365" mass="41997">MPENLHKVKQEIYKNIFKYANGGIAIVGLNGNWIKVNDSIVNFLGYSKEELYEINFQKITHRDDLNLDLGLMDQLLKGEIDNYQIEKRYFHKKGHIIWALLSVSLVRNIDGTPLYFISQLTDISSQKSSSWHLQFLMNVIKGQNEKLKDFAHIATHDLRTHIGNLNSITEFLEEELPDIVKSENYQMLHESISNLNENLKNLTKIQVDKPKKFNALAKLSLYNYVKNAMYNISSIAKKENCQIINNVKQDIYIFGIEAYLDSIVLNFLTNAIKYRTEHQPPIIELTTSEKNEYIVLHIKDNGKGINLEENKARLFTLNGTFHNHQDSRGVGLYITKNHIESIGGKIEVESQVGKGTCFSVYFLKA</sequence>
<dbReference type="InterPro" id="IPR036890">
    <property type="entry name" value="HATPase_C_sf"/>
</dbReference>
<evidence type="ECO:0000259" key="7">
    <source>
        <dbReference type="PROSITE" id="PS50112"/>
    </source>
</evidence>
<protein>
    <recommendedName>
        <fullName evidence="2">histidine kinase</fullName>
        <ecNumber evidence="2">2.7.13.3</ecNumber>
    </recommendedName>
</protein>
<dbReference type="PROSITE" id="PS50112">
    <property type="entry name" value="PAS"/>
    <property type="match status" value="1"/>
</dbReference>
<dbReference type="SUPFAM" id="SSF55874">
    <property type="entry name" value="ATPase domain of HSP90 chaperone/DNA topoisomerase II/histidine kinase"/>
    <property type="match status" value="1"/>
</dbReference>
<dbReference type="EMBL" id="WJYA01000004">
    <property type="protein sequence ID" value="MTE26566.1"/>
    <property type="molecule type" value="Genomic_DNA"/>
</dbReference>
<organism evidence="9 10">
    <name type="scientific">Winogradskyella ouciana</name>
    <dbReference type="NCBI Taxonomy" id="2608631"/>
    <lineage>
        <taxon>Bacteria</taxon>
        <taxon>Pseudomonadati</taxon>
        <taxon>Bacteroidota</taxon>
        <taxon>Flavobacteriia</taxon>
        <taxon>Flavobacteriales</taxon>
        <taxon>Flavobacteriaceae</taxon>
        <taxon>Winogradskyella</taxon>
    </lineage>
</organism>
<dbReference type="PROSITE" id="PS50109">
    <property type="entry name" value="HIS_KIN"/>
    <property type="match status" value="1"/>
</dbReference>
<dbReference type="GO" id="GO:0000155">
    <property type="term" value="F:phosphorelay sensor kinase activity"/>
    <property type="evidence" value="ECO:0007669"/>
    <property type="project" value="InterPro"/>
</dbReference>
<dbReference type="InterPro" id="IPR000014">
    <property type="entry name" value="PAS"/>
</dbReference>
<dbReference type="PRINTS" id="PR00344">
    <property type="entry name" value="BCTRLSENSOR"/>
</dbReference>
<dbReference type="Pfam" id="PF02518">
    <property type="entry name" value="HATPase_c"/>
    <property type="match status" value="1"/>
</dbReference>
<dbReference type="EC" id="2.7.13.3" evidence="2"/>
<dbReference type="SUPFAM" id="SSF55785">
    <property type="entry name" value="PYP-like sensor domain (PAS domain)"/>
    <property type="match status" value="1"/>
</dbReference>
<name>A0A7K1GB87_9FLAO</name>
<evidence type="ECO:0000256" key="3">
    <source>
        <dbReference type="ARBA" id="ARBA00022553"/>
    </source>
</evidence>
<dbReference type="SMART" id="SM00086">
    <property type="entry name" value="PAC"/>
    <property type="match status" value="1"/>
</dbReference>
<feature type="domain" description="PAC" evidence="8">
    <location>
        <begin position="83"/>
        <end position="135"/>
    </location>
</feature>
<dbReference type="PROSITE" id="PS50113">
    <property type="entry name" value="PAC"/>
    <property type="match status" value="1"/>
</dbReference>
<evidence type="ECO:0000256" key="4">
    <source>
        <dbReference type="ARBA" id="ARBA00022679"/>
    </source>
</evidence>
<accession>A0A7K1GB87</accession>
<dbReference type="Pfam" id="PF08447">
    <property type="entry name" value="PAS_3"/>
    <property type="match status" value="1"/>
</dbReference>
<dbReference type="InterPro" id="IPR005467">
    <property type="entry name" value="His_kinase_dom"/>
</dbReference>
<evidence type="ECO:0000256" key="5">
    <source>
        <dbReference type="ARBA" id="ARBA00022777"/>
    </source>
</evidence>
<dbReference type="AlphaFoldDB" id="A0A7K1GB87"/>
<dbReference type="InterPro" id="IPR052162">
    <property type="entry name" value="Sensor_kinase/Photoreceptor"/>
</dbReference>
<dbReference type="SUPFAM" id="SSF47384">
    <property type="entry name" value="Homodimeric domain of signal transducing histidine kinase"/>
    <property type="match status" value="1"/>
</dbReference>
<evidence type="ECO:0000256" key="1">
    <source>
        <dbReference type="ARBA" id="ARBA00000085"/>
    </source>
</evidence>
<feature type="domain" description="Histidine kinase" evidence="6">
    <location>
        <begin position="153"/>
        <end position="365"/>
    </location>
</feature>
<keyword evidence="3" id="KW-0597">Phosphoprotein</keyword>
<dbReference type="InterPro" id="IPR003594">
    <property type="entry name" value="HATPase_dom"/>
</dbReference>
<comment type="catalytic activity">
    <reaction evidence="1">
        <text>ATP + protein L-histidine = ADP + protein N-phospho-L-histidine.</text>
        <dbReference type="EC" id="2.7.13.3"/>
    </reaction>
</comment>
<dbReference type="InterPro" id="IPR004358">
    <property type="entry name" value="Sig_transdc_His_kin-like_C"/>
</dbReference>
<evidence type="ECO:0000313" key="9">
    <source>
        <dbReference type="EMBL" id="MTE26566.1"/>
    </source>
</evidence>
<dbReference type="InterPro" id="IPR036097">
    <property type="entry name" value="HisK_dim/P_sf"/>
</dbReference>
<dbReference type="RefSeq" id="WP_155088383.1">
    <property type="nucleotide sequence ID" value="NZ_WJYA01000004.1"/>
</dbReference>
<dbReference type="SMART" id="SM00091">
    <property type="entry name" value="PAS"/>
    <property type="match status" value="1"/>
</dbReference>
<gene>
    <name evidence="9" type="ORF">F1003_06430</name>
</gene>
<dbReference type="Gene3D" id="3.30.565.10">
    <property type="entry name" value="Histidine kinase-like ATPase, C-terminal domain"/>
    <property type="match status" value="1"/>
</dbReference>
<evidence type="ECO:0000313" key="10">
    <source>
        <dbReference type="Proteomes" id="UP000447545"/>
    </source>
</evidence>
<dbReference type="Gene3D" id="3.30.450.20">
    <property type="entry name" value="PAS domain"/>
    <property type="match status" value="1"/>
</dbReference>
<evidence type="ECO:0000256" key="2">
    <source>
        <dbReference type="ARBA" id="ARBA00012438"/>
    </source>
</evidence>
<comment type="caution">
    <text evidence="9">The sequence shown here is derived from an EMBL/GenBank/DDBJ whole genome shotgun (WGS) entry which is preliminary data.</text>
</comment>
<dbReference type="PANTHER" id="PTHR43304">
    <property type="entry name" value="PHYTOCHROME-LIKE PROTEIN CPH1"/>
    <property type="match status" value="1"/>
</dbReference>
<keyword evidence="5" id="KW-0418">Kinase</keyword>
<evidence type="ECO:0000259" key="6">
    <source>
        <dbReference type="PROSITE" id="PS50109"/>
    </source>
</evidence>
<dbReference type="InterPro" id="IPR001610">
    <property type="entry name" value="PAC"/>
</dbReference>
<reference evidence="9 10" key="1">
    <citation type="submission" date="2019-11" db="EMBL/GenBank/DDBJ databases">
        <title>Winogradskyella ouciana sp. nov., isolated from the hadal seawater of the Mariana Trench.</title>
        <authorList>
            <person name="Liu R."/>
        </authorList>
    </citation>
    <scope>NUCLEOTIDE SEQUENCE [LARGE SCALE GENOMIC DNA]</scope>
    <source>
        <strain evidence="9 10">ZXX205</strain>
    </source>
</reference>
<proteinExistence type="predicted"/>
<dbReference type="PANTHER" id="PTHR43304:SF1">
    <property type="entry name" value="PAC DOMAIN-CONTAINING PROTEIN"/>
    <property type="match status" value="1"/>
</dbReference>
<dbReference type="CDD" id="cd00130">
    <property type="entry name" value="PAS"/>
    <property type="match status" value="1"/>
</dbReference>
<feature type="domain" description="PAS" evidence="7">
    <location>
        <begin position="9"/>
        <end position="79"/>
    </location>
</feature>
<dbReference type="InterPro" id="IPR035965">
    <property type="entry name" value="PAS-like_dom_sf"/>
</dbReference>
<evidence type="ECO:0000259" key="8">
    <source>
        <dbReference type="PROSITE" id="PS50113"/>
    </source>
</evidence>